<feature type="compositionally biased region" description="Low complexity" evidence="1">
    <location>
        <begin position="51"/>
        <end position="61"/>
    </location>
</feature>
<proteinExistence type="predicted"/>
<dbReference type="EMBL" id="CH445334">
    <property type="protein sequence ID" value="EAT85574.2"/>
    <property type="molecule type" value="Genomic_DNA"/>
</dbReference>
<protein>
    <submittedName>
        <fullName evidence="2">Uncharacterized protein</fullName>
    </submittedName>
</protein>
<name>Q0UMU1_PHANO</name>
<dbReference type="RefSeq" id="XP_001797284.1">
    <property type="nucleotide sequence ID" value="XM_001797232.1"/>
</dbReference>
<dbReference type="STRING" id="321614.Q0UMU1"/>
<dbReference type="KEGG" id="pno:SNOG_06923"/>
<dbReference type="HOGENOM" id="CLU_1409252_0_0_1"/>
<dbReference type="Proteomes" id="UP000001055">
    <property type="component" value="Unassembled WGS sequence"/>
</dbReference>
<organism evidence="2 3">
    <name type="scientific">Phaeosphaeria nodorum (strain SN15 / ATCC MYA-4574 / FGSC 10173)</name>
    <name type="common">Glume blotch fungus</name>
    <name type="synonym">Parastagonospora nodorum</name>
    <dbReference type="NCBI Taxonomy" id="321614"/>
    <lineage>
        <taxon>Eukaryota</taxon>
        <taxon>Fungi</taxon>
        <taxon>Dikarya</taxon>
        <taxon>Ascomycota</taxon>
        <taxon>Pezizomycotina</taxon>
        <taxon>Dothideomycetes</taxon>
        <taxon>Pleosporomycetidae</taxon>
        <taxon>Pleosporales</taxon>
        <taxon>Pleosporineae</taxon>
        <taxon>Phaeosphaeriaceae</taxon>
        <taxon>Parastagonospora</taxon>
    </lineage>
</organism>
<feature type="region of interest" description="Disordered" evidence="1">
    <location>
        <begin position="1"/>
        <end position="61"/>
    </location>
</feature>
<accession>Q0UMU1</accession>
<dbReference type="GeneID" id="5974174"/>
<evidence type="ECO:0000256" key="1">
    <source>
        <dbReference type="SAM" id="MobiDB-lite"/>
    </source>
</evidence>
<evidence type="ECO:0000313" key="3">
    <source>
        <dbReference type="Proteomes" id="UP000001055"/>
    </source>
</evidence>
<evidence type="ECO:0000313" key="2">
    <source>
        <dbReference type="EMBL" id="EAT85574.2"/>
    </source>
</evidence>
<sequence length="193" mass="20893">MSSKLDTSLDDILKTRRQTKGPGRGRGGRRSDAARPAPSGPVGGVGKSTRPAKQPKAAPAAAVIPETNGKILVSGLVSTPTNTHDLQLANSLQPHDVDQNQLQCWASTTGIRLAIRKHSGVSQRRKYQNDVSALRSFPTAYMAPPKWHKKGIAQASQQDISRAAQTRSSGRGQSTLRFLIRLAAHELNRHLLR</sequence>
<gene>
    <name evidence="2" type="ORF">SNOG_06923</name>
</gene>
<dbReference type="AlphaFoldDB" id="Q0UMU1"/>
<dbReference type="InParanoid" id="Q0UMU1"/>
<dbReference type="VEuPathDB" id="FungiDB:JI435_304880"/>
<reference evidence="3" key="1">
    <citation type="journal article" date="2007" name="Plant Cell">
        <title>Dothideomycete-plant interactions illuminated by genome sequencing and EST analysis of the wheat pathogen Stagonospora nodorum.</title>
        <authorList>
            <person name="Hane J.K."/>
            <person name="Lowe R.G."/>
            <person name="Solomon P.S."/>
            <person name="Tan K.C."/>
            <person name="Schoch C.L."/>
            <person name="Spatafora J.W."/>
            <person name="Crous P.W."/>
            <person name="Kodira C."/>
            <person name="Birren B.W."/>
            <person name="Galagan J.E."/>
            <person name="Torriani S.F."/>
            <person name="McDonald B.A."/>
            <person name="Oliver R.P."/>
        </authorList>
    </citation>
    <scope>NUCLEOTIDE SEQUENCE [LARGE SCALE GENOMIC DNA]</scope>
    <source>
        <strain evidence="3">SN15 / ATCC MYA-4574 / FGSC 10173</strain>
    </source>
</reference>